<dbReference type="InterPro" id="IPR021124">
    <property type="entry name" value="CRISPR-assoc_prot_Cas5"/>
</dbReference>
<accession>I3ZWC7</accession>
<dbReference type="NCBIfam" id="TIGR02593">
    <property type="entry name" value="CRISPR_cas5"/>
    <property type="match status" value="1"/>
</dbReference>
<dbReference type="GO" id="GO:0043571">
    <property type="term" value="P:maintenance of CRISPR repeat elements"/>
    <property type="evidence" value="ECO:0007669"/>
    <property type="project" value="InterPro"/>
</dbReference>
<reference evidence="2 3" key="1">
    <citation type="journal article" date="2012" name="J. Bacteriol.">
        <title>Complete Genome Sequence of the Hyperthermophilic Archaeon Thermococcus sp. Strain CL1, Isolated from a Paralvinella sp. Polychaete Worm Collected from a Hydrothermal Vent.</title>
        <authorList>
            <person name="Jung J.H."/>
            <person name="Holden J.F."/>
            <person name="Seo D.H."/>
            <person name="Park K.H."/>
            <person name="Shin H."/>
            <person name="Ryu S."/>
            <person name="Lee J.H."/>
            <person name="Park C.S."/>
        </authorList>
    </citation>
    <scope>NUCLEOTIDE SEQUENCE [LARGE SCALE GENOMIC DNA]</scope>
    <source>
        <strain evidence="3">DSM 27260 / KACC 17922 / CL1</strain>
    </source>
</reference>
<protein>
    <submittedName>
        <fullName evidence="2">CRISPR-associated protein Cas5</fullName>
    </submittedName>
</protein>
<sequence length="227" mass="25682">MLGLVVDVRPLQAHFRIPYNSLLLDSYPFPPRTTAIGMLAGAMGLPEEGFRRLLGELRYGVIIEDPGSRAEETAVIFKSQSSPLYPITKVLLHRPRYRLFFAGDEETIERAHDALLDPVFVPYLGDSESLFYPAGGEYVRLVEVKEGKESILRSLVPADEYERGARFTVLKRNNLFPRDYRMPVGFTYRGKTRRAVYRNVVAFAGGFVELANPVDVLLFDGEPVFTF</sequence>
<dbReference type="RefSeq" id="WP_014789642.1">
    <property type="nucleotide sequence ID" value="NC_018015.1"/>
</dbReference>
<name>I3ZWC7_THECF</name>
<dbReference type="OrthoDB" id="42959at2157"/>
<dbReference type="GO" id="GO:0051607">
    <property type="term" value="P:defense response to virus"/>
    <property type="evidence" value="ECO:0007669"/>
    <property type="project" value="UniProtKB-KW"/>
</dbReference>
<dbReference type="KEGG" id="thm:CL1_1815"/>
<dbReference type="EMBL" id="CP003651">
    <property type="protein sequence ID" value="AFL96011.1"/>
    <property type="molecule type" value="Genomic_DNA"/>
</dbReference>
<dbReference type="STRING" id="163003.CL1_1815"/>
<dbReference type="HOGENOM" id="CLU_097416_0_0_2"/>
<dbReference type="AlphaFoldDB" id="I3ZWC7"/>
<evidence type="ECO:0000313" key="3">
    <source>
        <dbReference type="Proteomes" id="UP000006064"/>
    </source>
</evidence>
<dbReference type="GeneID" id="13037123"/>
<dbReference type="Pfam" id="PF09704">
    <property type="entry name" value="Cas_Cas5d"/>
    <property type="match status" value="1"/>
</dbReference>
<gene>
    <name evidence="2" type="ORF">CL1_1815</name>
</gene>
<dbReference type="InterPro" id="IPR013422">
    <property type="entry name" value="CRISPR-assoc_prot_Cas5_N"/>
</dbReference>
<keyword evidence="1" id="KW-0051">Antiviral defense</keyword>
<dbReference type="Proteomes" id="UP000006064">
    <property type="component" value="Chromosome"/>
</dbReference>
<evidence type="ECO:0000313" key="2">
    <source>
        <dbReference type="EMBL" id="AFL96011.1"/>
    </source>
</evidence>
<dbReference type="Gene3D" id="3.30.70.2660">
    <property type="match status" value="1"/>
</dbReference>
<proteinExistence type="predicted"/>
<organism evidence="2 3">
    <name type="scientific">Thermococcus cleftensis (strain DSM 27260 / KACC 17922 / CL1)</name>
    <dbReference type="NCBI Taxonomy" id="163003"/>
    <lineage>
        <taxon>Archaea</taxon>
        <taxon>Methanobacteriati</taxon>
        <taxon>Methanobacteriota</taxon>
        <taxon>Thermococci</taxon>
        <taxon>Thermococcales</taxon>
        <taxon>Thermococcaceae</taxon>
        <taxon>Thermococcus</taxon>
    </lineage>
</organism>
<evidence type="ECO:0000256" key="1">
    <source>
        <dbReference type="ARBA" id="ARBA00023118"/>
    </source>
</evidence>
<keyword evidence="3" id="KW-1185">Reference proteome</keyword>